<comment type="caution">
    <text evidence="2">The sequence shown here is derived from an EMBL/GenBank/DDBJ whole genome shotgun (WGS) entry which is preliminary data.</text>
</comment>
<dbReference type="AlphaFoldDB" id="T0ZQ50"/>
<evidence type="ECO:0000313" key="2">
    <source>
        <dbReference type="EMBL" id="EQD46612.1"/>
    </source>
</evidence>
<accession>T0ZQ50</accession>
<organism evidence="2">
    <name type="scientific">mine drainage metagenome</name>
    <dbReference type="NCBI Taxonomy" id="410659"/>
    <lineage>
        <taxon>unclassified sequences</taxon>
        <taxon>metagenomes</taxon>
        <taxon>ecological metagenomes</taxon>
    </lineage>
</organism>
<name>T0ZQ50_9ZZZZ</name>
<reference evidence="2" key="2">
    <citation type="journal article" date="2014" name="ISME J.">
        <title>Microbial stratification in low pH oxic and suboxic macroscopic growths along an acid mine drainage.</title>
        <authorList>
            <person name="Mendez-Garcia C."/>
            <person name="Mesa V."/>
            <person name="Sprenger R.R."/>
            <person name="Richter M."/>
            <person name="Diez M.S."/>
            <person name="Solano J."/>
            <person name="Bargiela R."/>
            <person name="Golyshina O.V."/>
            <person name="Manteca A."/>
            <person name="Ramos J.L."/>
            <person name="Gallego J.R."/>
            <person name="Llorente I."/>
            <person name="Martins Dos Santos V.A."/>
            <person name="Jensen O.N."/>
            <person name="Pelaez A.I."/>
            <person name="Sanchez J."/>
            <person name="Ferrer M."/>
        </authorList>
    </citation>
    <scope>NUCLEOTIDE SEQUENCE</scope>
</reference>
<dbReference type="InterPro" id="IPR029261">
    <property type="entry name" value="Transposase_Znf"/>
</dbReference>
<dbReference type="EMBL" id="AUZZ01006370">
    <property type="protein sequence ID" value="EQD46612.1"/>
    <property type="molecule type" value="Genomic_DNA"/>
</dbReference>
<reference evidence="2" key="1">
    <citation type="submission" date="2013-08" db="EMBL/GenBank/DDBJ databases">
        <authorList>
            <person name="Mendez C."/>
            <person name="Richter M."/>
            <person name="Ferrer M."/>
            <person name="Sanchez J."/>
        </authorList>
    </citation>
    <scope>NUCLEOTIDE SEQUENCE</scope>
</reference>
<evidence type="ECO:0000259" key="1">
    <source>
        <dbReference type="Pfam" id="PF14690"/>
    </source>
</evidence>
<protein>
    <submittedName>
        <fullName evidence="2">Transposase IS204/IS1001/IS1096/IS1165 family protein</fullName>
    </submittedName>
</protein>
<proteinExistence type="predicted"/>
<feature type="non-terminal residue" evidence="2">
    <location>
        <position position="108"/>
    </location>
</feature>
<sequence>MVKDTELYRHLLGIVAPWSVERVEMSVAERRVDVWVAHPAETRWACPECGQLLSLFDHAEERTWRHLDSCQFLTYLHARVPRVECPQHGKLQARVPWAEPNSRFTALF</sequence>
<gene>
    <name evidence="2" type="ORF">B2A_08831</name>
</gene>
<feature type="domain" description="Transposase IS204/IS1001/IS1096/IS1165 zinc-finger" evidence="1">
    <location>
        <begin position="43"/>
        <end position="88"/>
    </location>
</feature>
<dbReference type="Pfam" id="PF14690">
    <property type="entry name" value="Zn_ribbon_ISL3"/>
    <property type="match status" value="1"/>
</dbReference>